<keyword evidence="3" id="KW-0539">Nucleus</keyword>
<evidence type="ECO:0000313" key="7">
    <source>
        <dbReference type="EMBL" id="KAK4529139.1"/>
    </source>
</evidence>
<evidence type="ECO:0000259" key="6">
    <source>
        <dbReference type="Pfam" id="PF22916"/>
    </source>
</evidence>
<sequence>MRKQPYKVEKEDSRKLMNKDENRNDQVPLDASSRLEEATLEERPLEKLQRLLFKDNATAVIDSNKNSVAHKTQLETLQVVDAVADETTSTSVAIEREKRHFERHVDESDLNFERQRQVLDSLDCIDWYFSKYSDTNVKNETRNGPISLFRLGWKQKIAQKVVELQRQFHSHLQQSCSSSCFTTDQLLTLLCSYWMDGICELPDYHRQAKFLRPIYLAHIVNYVLRCRQRVMRNNRMIQSAEMESTNMLLVSDNPNYKDQGFTRPRVLILLPMRNFAYQVVGTLLELLKDSKSIKNYPRFEREFEEPSSPSKDYNSDKPWDYQELFQGNTDDDFCLGIKIGVSVGLFSDYYKSDILVASPLGLKQWMEKEDLETTPKYAGADVLSSIEICIVEGADVMNMQNWDHLRSIFERMNQLPKRLHGADISRVTARALEDKTRFYRQSIFLTSYIFHGLLSLWRMYCHNMEGKARYVCHYGRGGNTWYNYPQQLDKQDKKERSGVVRRQTWERIPLKYYHTSSNHNSNENNNHTSIQHSMIARREFFLEILSRYDASNHHFFHTPTLIFIPSYFDYVQIRNIFYEKQKAGEWTFGTFCEYSSEKHIAREKKALEQKSKQFFLMTERFYFYYRERLAGISTLIFYQLPEHGLFYDELVNSWPTLSHVLVLYDQFDALCMERIVGTRLAHEILNKSFYLLE</sequence>
<evidence type="ECO:0000259" key="5">
    <source>
        <dbReference type="Pfam" id="PF06862"/>
    </source>
</evidence>
<organism evidence="7 8">
    <name type="scientific">Galdieria yellowstonensis</name>
    <dbReference type="NCBI Taxonomy" id="3028027"/>
    <lineage>
        <taxon>Eukaryota</taxon>
        <taxon>Rhodophyta</taxon>
        <taxon>Bangiophyceae</taxon>
        <taxon>Galdieriales</taxon>
        <taxon>Galdieriaceae</taxon>
        <taxon>Galdieria</taxon>
    </lineage>
</organism>
<comment type="similarity">
    <text evidence="2">Belongs to the UTP25 family.</text>
</comment>
<comment type="caution">
    <text evidence="7">The sequence shown here is derived from an EMBL/GenBank/DDBJ whole genome shotgun (WGS) entry which is preliminary data.</text>
</comment>
<dbReference type="InterPro" id="IPR053939">
    <property type="entry name" value="UTP25_C"/>
</dbReference>
<accession>A0AAV9IPH5</accession>
<evidence type="ECO:0000256" key="4">
    <source>
        <dbReference type="SAM" id="MobiDB-lite"/>
    </source>
</evidence>
<dbReference type="PANTHER" id="PTHR12933">
    <property type="entry name" value="ORF PROTEIN-RELATED"/>
    <property type="match status" value="1"/>
</dbReference>
<feature type="domain" description="UTP25 NTP hydrolase-like" evidence="6">
    <location>
        <begin position="205"/>
        <end position="467"/>
    </location>
</feature>
<dbReference type="GO" id="GO:0019843">
    <property type="term" value="F:rRNA binding"/>
    <property type="evidence" value="ECO:0007669"/>
    <property type="project" value="TreeGrafter"/>
</dbReference>
<feature type="region of interest" description="Disordered" evidence="4">
    <location>
        <begin position="1"/>
        <end position="35"/>
    </location>
</feature>
<proteinExistence type="inferred from homology"/>
<dbReference type="Pfam" id="PF22916">
    <property type="entry name" value="UTP25_NTPase-like"/>
    <property type="match status" value="1"/>
</dbReference>
<dbReference type="GO" id="GO:0032040">
    <property type="term" value="C:small-subunit processome"/>
    <property type="evidence" value="ECO:0007669"/>
    <property type="project" value="TreeGrafter"/>
</dbReference>
<evidence type="ECO:0008006" key="9">
    <source>
        <dbReference type="Google" id="ProtNLM"/>
    </source>
</evidence>
<name>A0AAV9IPH5_9RHOD</name>
<evidence type="ECO:0000256" key="3">
    <source>
        <dbReference type="ARBA" id="ARBA00023242"/>
    </source>
</evidence>
<dbReference type="Pfam" id="PF06862">
    <property type="entry name" value="Utp25_C"/>
    <property type="match status" value="1"/>
</dbReference>
<feature type="compositionally biased region" description="Basic and acidic residues" evidence="4">
    <location>
        <begin position="1"/>
        <end position="24"/>
    </location>
</feature>
<reference evidence="7 8" key="1">
    <citation type="submission" date="2022-07" db="EMBL/GenBank/DDBJ databases">
        <title>Genome-wide signatures of adaptation to extreme environments.</title>
        <authorList>
            <person name="Cho C.H."/>
            <person name="Yoon H.S."/>
        </authorList>
    </citation>
    <scope>NUCLEOTIDE SEQUENCE [LARGE SCALE GENOMIC DNA]</scope>
    <source>
        <strain evidence="7 8">108.79 E11</strain>
    </source>
</reference>
<dbReference type="InterPro" id="IPR027417">
    <property type="entry name" value="P-loop_NTPase"/>
</dbReference>
<dbReference type="EMBL" id="JANCYU010000076">
    <property type="protein sequence ID" value="KAK4529139.1"/>
    <property type="molecule type" value="Genomic_DNA"/>
</dbReference>
<evidence type="ECO:0000256" key="1">
    <source>
        <dbReference type="ARBA" id="ARBA00004604"/>
    </source>
</evidence>
<dbReference type="AlphaFoldDB" id="A0AAV9IPH5"/>
<dbReference type="PANTHER" id="PTHR12933:SF0">
    <property type="entry name" value="U3 SMALL NUCLEOLAR RNA-ASSOCIATED PROTEIN 25 HOMOLOG"/>
    <property type="match status" value="1"/>
</dbReference>
<evidence type="ECO:0000313" key="8">
    <source>
        <dbReference type="Proteomes" id="UP001300502"/>
    </source>
</evidence>
<dbReference type="InterPro" id="IPR053940">
    <property type="entry name" value="UTP25_NTPase-like"/>
</dbReference>
<dbReference type="GO" id="GO:0000462">
    <property type="term" value="P:maturation of SSU-rRNA from tricistronic rRNA transcript (SSU-rRNA, 5.8S rRNA, LSU-rRNA)"/>
    <property type="evidence" value="ECO:0007669"/>
    <property type="project" value="TreeGrafter"/>
</dbReference>
<feature type="domain" description="UTP25 C-terminal" evidence="5">
    <location>
        <begin position="528"/>
        <end position="687"/>
    </location>
</feature>
<evidence type="ECO:0000256" key="2">
    <source>
        <dbReference type="ARBA" id="ARBA00009223"/>
    </source>
</evidence>
<keyword evidence="8" id="KW-1185">Reference proteome</keyword>
<comment type="subcellular location">
    <subcellularLocation>
        <location evidence="1">Nucleus</location>
        <location evidence="1">Nucleolus</location>
    </subcellularLocation>
</comment>
<dbReference type="InterPro" id="IPR010678">
    <property type="entry name" value="UTP25"/>
</dbReference>
<gene>
    <name evidence="7" type="ORF">GAYE_SCF78G7091</name>
</gene>
<protein>
    <recommendedName>
        <fullName evidence="9">U3 small nucleolar RNA-associated protein 25</fullName>
    </recommendedName>
</protein>
<dbReference type="Proteomes" id="UP001300502">
    <property type="component" value="Unassembled WGS sequence"/>
</dbReference>
<dbReference type="Gene3D" id="3.40.50.300">
    <property type="entry name" value="P-loop containing nucleotide triphosphate hydrolases"/>
    <property type="match status" value="1"/>
</dbReference>
<dbReference type="GO" id="GO:0034511">
    <property type="term" value="F:U3 snoRNA binding"/>
    <property type="evidence" value="ECO:0007669"/>
    <property type="project" value="InterPro"/>
</dbReference>